<dbReference type="EMBL" id="WHWB01033209">
    <property type="protein sequence ID" value="KAJ7421393.1"/>
    <property type="molecule type" value="Genomic_DNA"/>
</dbReference>
<accession>A0ABQ9DG77</accession>
<sequence length="100" mass="10844">MKTPLVAIQLESSSLGSWWMWKQYVLVAKKTNGCWDALGCYQQIEEGDPSSLLRSQATSGVLCPVLGSPVQERNGCTEDTAVKGHKDDEGIVVTSSTRKG</sequence>
<evidence type="ECO:0000313" key="1">
    <source>
        <dbReference type="EMBL" id="KAJ7421393.1"/>
    </source>
</evidence>
<organism evidence="1 2">
    <name type="scientific">Willisornis vidua</name>
    <name type="common">Xingu scale-backed antbird</name>
    <dbReference type="NCBI Taxonomy" id="1566151"/>
    <lineage>
        <taxon>Eukaryota</taxon>
        <taxon>Metazoa</taxon>
        <taxon>Chordata</taxon>
        <taxon>Craniata</taxon>
        <taxon>Vertebrata</taxon>
        <taxon>Euteleostomi</taxon>
        <taxon>Archelosauria</taxon>
        <taxon>Archosauria</taxon>
        <taxon>Dinosauria</taxon>
        <taxon>Saurischia</taxon>
        <taxon>Theropoda</taxon>
        <taxon>Coelurosauria</taxon>
        <taxon>Aves</taxon>
        <taxon>Neognathae</taxon>
        <taxon>Neoaves</taxon>
        <taxon>Telluraves</taxon>
        <taxon>Australaves</taxon>
        <taxon>Passeriformes</taxon>
        <taxon>Thamnophilidae</taxon>
        <taxon>Willisornis</taxon>
    </lineage>
</organism>
<dbReference type="Proteomes" id="UP001145742">
    <property type="component" value="Unassembled WGS sequence"/>
</dbReference>
<reference evidence="1" key="1">
    <citation type="submission" date="2019-10" db="EMBL/GenBank/DDBJ databases">
        <authorList>
            <person name="Soares A.E.R."/>
            <person name="Aleixo A."/>
            <person name="Schneider P."/>
            <person name="Miyaki C.Y."/>
            <person name="Schneider M.P."/>
            <person name="Mello C."/>
            <person name="Vasconcelos A.T.R."/>
        </authorList>
    </citation>
    <scope>NUCLEOTIDE SEQUENCE</scope>
    <source>
        <tissue evidence="1">Muscle</tissue>
    </source>
</reference>
<evidence type="ECO:0000313" key="2">
    <source>
        <dbReference type="Proteomes" id="UP001145742"/>
    </source>
</evidence>
<protein>
    <submittedName>
        <fullName evidence="1">Uncharacterized protein</fullName>
    </submittedName>
</protein>
<comment type="caution">
    <text evidence="1">The sequence shown here is derived from an EMBL/GenBank/DDBJ whole genome shotgun (WGS) entry which is preliminary data.</text>
</comment>
<gene>
    <name evidence="1" type="ORF">WISP_43040</name>
</gene>
<keyword evidence="2" id="KW-1185">Reference proteome</keyword>
<name>A0ABQ9DG77_9PASS</name>
<proteinExistence type="predicted"/>